<dbReference type="AlphaFoldDB" id="A0A9E7YJE5"/>
<evidence type="ECO:0000256" key="12">
    <source>
        <dbReference type="PIRSR" id="PIRSR602401-1"/>
    </source>
</evidence>
<accession>A0A9E7YJE5</accession>
<dbReference type="FunFam" id="1.10.630.10:FF:000182">
    <property type="entry name" value="Cytochrome P450 3A4"/>
    <property type="match status" value="1"/>
</dbReference>
<protein>
    <submittedName>
        <fullName evidence="15">Cytochrome P450 CYP4XF1</fullName>
    </submittedName>
</protein>
<feature type="transmembrane region" description="Helical" evidence="14">
    <location>
        <begin position="6"/>
        <end position="24"/>
    </location>
</feature>
<keyword evidence="9 13" id="KW-0560">Oxidoreductase</keyword>
<dbReference type="Gene3D" id="1.10.630.10">
    <property type="entry name" value="Cytochrome P450"/>
    <property type="match status" value="1"/>
</dbReference>
<dbReference type="CDD" id="cd20628">
    <property type="entry name" value="CYP4"/>
    <property type="match status" value="1"/>
</dbReference>
<dbReference type="EMBL" id="ON646372">
    <property type="protein sequence ID" value="UZE89888.1"/>
    <property type="molecule type" value="mRNA"/>
</dbReference>
<evidence type="ECO:0000256" key="9">
    <source>
        <dbReference type="ARBA" id="ARBA00023002"/>
    </source>
</evidence>
<name>A0A9E7YJE5_9NEOP</name>
<dbReference type="PRINTS" id="PR00463">
    <property type="entry name" value="EP450I"/>
</dbReference>
<dbReference type="InterPro" id="IPR001128">
    <property type="entry name" value="Cyt_P450"/>
</dbReference>
<dbReference type="PANTHER" id="PTHR24291">
    <property type="entry name" value="CYTOCHROME P450 FAMILY 4"/>
    <property type="match status" value="1"/>
</dbReference>
<evidence type="ECO:0000256" key="4">
    <source>
        <dbReference type="ARBA" id="ARBA00010617"/>
    </source>
</evidence>
<comment type="cofactor">
    <cofactor evidence="1 12">
        <name>heme</name>
        <dbReference type="ChEBI" id="CHEBI:30413"/>
    </cofactor>
</comment>
<organism evidence="15">
    <name type="scientific">Chrysoperla zastrowi sillemi</name>
    <dbReference type="NCBI Taxonomy" id="482137"/>
    <lineage>
        <taxon>Eukaryota</taxon>
        <taxon>Metazoa</taxon>
        <taxon>Ecdysozoa</taxon>
        <taxon>Arthropoda</taxon>
        <taxon>Hexapoda</taxon>
        <taxon>Insecta</taxon>
        <taxon>Pterygota</taxon>
        <taxon>Neoptera</taxon>
        <taxon>Endopterygota</taxon>
        <taxon>Neuroptera</taxon>
        <taxon>Hemerobiiformia</taxon>
        <taxon>Chrysopidae</taxon>
        <taxon>Chrysopinae</taxon>
        <taxon>Chrysoperla</taxon>
    </lineage>
</organism>
<evidence type="ECO:0000256" key="1">
    <source>
        <dbReference type="ARBA" id="ARBA00001971"/>
    </source>
</evidence>
<evidence type="ECO:0000313" key="15">
    <source>
        <dbReference type="EMBL" id="UZE89888.1"/>
    </source>
</evidence>
<feature type="binding site" description="axial binding residue" evidence="12">
    <location>
        <position position="453"/>
    </location>
    <ligand>
        <name>heme</name>
        <dbReference type="ChEBI" id="CHEBI:30413"/>
    </ligand>
    <ligandPart>
        <name>Fe</name>
        <dbReference type="ChEBI" id="CHEBI:18248"/>
    </ligandPart>
</feature>
<reference evidence="15" key="2">
    <citation type="submission" date="2022-05" db="EMBL/GenBank/DDBJ databases">
        <authorList>
            <person name="Pathak J."/>
            <person name="Thiruvengadam V."/>
            <person name="Gracy G.R."/>
        </authorList>
    </citation>
    <scope>NUCLEOTIDE SEQUENCE</scope>
</reference>
<dbReference type="PROSITE" id="PS00086">
    <property type="entry name" value="CYTOCHROME_P450"/>
    <property type="match status" value="1"/>
</dbReference>
<evidence type="ECO:0000256" key="11">
    <source>
        <dbReference type="ARBA" id="ARBA00023033"/>
    </source>
</evidence>
<dbReference type="GO" id="GO:0016705">
    <property type="term" value="F:oxidoreductase activity, acting on paired donors, with incorporation or reduction of molecular oxygen"/>
    <property type="evidence" value="ECO:0007669"/>
    <property type="project" value="InterPro"/>
</dbReference>
<dbReference type="Pfam" id="PF00067">
    <property type="entry name" value="p450"/>
    <property type="match status" value="1"/>
</dbReference>
<proteinExistence type="evidence at transcript level"/>
<comment type="subcellular location">
    <subcellularLocation>
        <location evidence="3">Endoplasmic reticulum membrane</location>
        <topology evidence="3">Peripheral membrane protein</topology>
    </subcellularLocation>
    <subcellularLocation>
        <location evidence="2">Microsome membrane</location>
        <topology evidence="2">Peripheral membrane protein</topology>
    </subcellularLocation>
</comment>
<dbReference type="GO" id="GO:0005506">
    <property type="term" value="F:iron ion binding"/>
    <property type="evidence" value="ECO:0007669"/>
    <property type="project" value="InterPro"/>
</dbReference>
<keyword evidence="14" id="KW-1133">Transmembrane helix</keyword>
<keyword evidence="14" id="KW-0812">Transmembrane</keyword>
<dbReference type="InterPro" id="IPR017972">
    <property type="entry name" value="Cyt_P450_CS"/>
</dbReference>
<dbReference type="GO" id="GO:0004497">
    <property type="term" value="F:monooxygenase activity"/>
    <property type="evidence" value="ECO:0007669"/>
    <property type="project" value="UniProtKB-KW"/>
</dbReference>
<dbReference type="GO" id="GO:0020037">
    <property type="term" value="F:heme binding"/>
    <property type="evidence" value="ECO:0007669"/>
    <property type="project" value="InterPro"/>
</dbReference>
<keyword evidence="6 12" id="KW-0479">Metal-binding</keyword>
<evidence type="ECO:0000256" key="7">
    <source>
        <dbReference type="ARBA" id="ARBA00022824"/>
    </source>
</evidence>
<dbReference type="InterPro" id="IPR036396">
    <property type="entry name" value="Cyt_P450_sf"/>
</dbReference>
<evidence type="ECO:0000256" key="13">
    <source>
        <dbReference type="RuleBase" id="RU000461"/>
    </source>
</evidence>
<dbReference type="InterPro" id="IPR002401">
    <property type="entry name" value="Cyt_P450_E_grp-I"/>
</dbReference>
<sequence>MIEIIIGALVAIVVALYVYFELPLKRIKRLTSGIPGPKGLPIVGILFDVRKEKAGTFGFLWNNTQKYGPIFKIPSVGRLAINMTNPEDIEVLLKNNEILDKPYSTTKFFKPWLGNGLVFSAGPYWKQQRKLITPTFHFNILEKFFEVFNEQGDILIKLLKEKADGKTNIDIFPYMQSFALDVICETAMGTKIHAQTSARSAYVLAVQDMERIIVERFISVIQQIDFLFPFTENGQTQRKALQILKESTDKLIRKRRDDLIKESENKSDENQDDSFGTKKSLAFLDLMLQARNMDGTPLTNEQISDEVSTFTFAGHDTTSTQLAFLFYLLSKNPHIQEEIYKEQCDILMGEKRDPTFQEVQEMHYLERTIKEAQRLLPSVPLFSRQVTKDLQLKTNNYVAPEGSILTVFTFGLHRNPNIYPDPEKFDPDRFLPENLRERNPYSFVPFSAGPRNCIGQKFAMLEMKTSSSKILRNFKILPAFEADGTPYEPDLRAYIVLTAVNGIQVRLVSRT</sequence>
<evidence type="ECO:0000256" key="2">
    <source>
        <dbReference type="ARBA" id="ARBA00004174"/>
    </source>
</evidence>
<keyword evidence="5 12" id="KW-0349">Heme</keyword>
<evidence type="ECO:0000256" key="14">
    <source>
        <dbReference type="SAM" id="Phobius"/>
    </source>
</evidence>
<keyword evidence="11 13" id="KW-0503">Monooxygenase</keyword>
<dbReference type="PANTHER" id="PTHR24291:SF187">
    <property type="entry name" value="CYTOCHROME P450 4AE1-RELATED"/>
    <property type="match status" value="1"/>
</dbReference>
<dbReference type="PRINTS" id="PR00385">
    <property type="entry name" value="P450"/>
</dbReference>
<keyword evidence="8" id="KW-0492">Microsome</keyword>
<dbReference type="GO" id="GO:0005789">
    <property type="term" value="C:endoplasmic reticulum membrane"/>
    <property type="evidence" value="ECO:0007669"/>
    <property type="project" value="UniProtKB-SubCell"/>
</dbReference>
<evidence type="ECO:0000256" key="10">
    <source>
        <dbReference type="ARBA" id="ARBA00023004"/>
    </source>
</evidence>
<keyword evidence="7" id="KW-0256">Endoplasmic reticulum</keyword>
<comment type="similarity">
    <text evidence="4 13">Belongs to the cytochrome P450 family.</text>
</comment>
<reference evidence="15" key="1">
    <citation type="journal article" date="2022" name="Insects">
        <title>Comparative Transcriptome Analysis to Reveal Differentially Expressed cytochrome P450 in Response to Imidacloprid in the Aphid Lion, Chrysoperla zastrowi sillemi (Esben-Petersen).</title>
        <authorList>
            <person name="Pathak J."/>
            <person name="Ramasamy G.G."/>
            <person name="Agrawal A."/>
            <person name="Srivastava S."/>
            <person name="Basavaarya B.R."/>
            <person name="Muthugounder M."/>
            <person name="Muniyappa V.K."/>
            <person name="Maria P."/>
            <person name="Rai A."/>
            <person name="Venkatesan T."/>
        </authorList>
    </citation>
    <scope>NUCLEOTIDE SEQUENCE</scope>
</reference>
<dbReference type="SUPFAM" id="SSF48264">
    <property type="entry name" value="Cytochrome P450"/>
    <property type="match status" value="1"/>
</dbReference>
<evidence type="ECO:0000256" key="8">
    <source>
        <dbReference type="ARBA" id="ARBA00022848"/>
    </source>
</evidence>
<dbReference type="InterPro" id="IPR050196">
    <property type="entry name" value="Cytochrome_P450_Monoox"/>
</dbReference>
<keyword evidence="14" id="KW-0472">Membrane</keyword>
<keyword evidence="10 12" id="KW-0408">Iron</keyword>
<evidence type="ECO:0000256" key="6">
    <source>
        <dbReference type="ARBA" id="ARBA00022723"/>
    </source>
</evidence>
<evidence type="ECO:0000256" key="3">
    <source>
        <dbReference type="ARBA" id="ARBA00004406"/>
    </source>
</evidence>
<evidence type="ECO:0000256" key="5">
    <source>
        <dbReference type="ARBA" id="ARBA00022617"/>
    </source>
</evidence>